<evidence type="ECO:0000313" key="1">
    <source>
        <dbReference type="EMBL" id="TNN32709.1"/>
    </source>
</evidence>
<evidence type="ECO:0000313" key="2">
    <source>
        <dbReference type="Proteomes" id="UP000314294"/>
    </source>
</evidence>
<organism evidence="1 2">
    <name type="scientific">Liparis tanakae</name>
    <name type="common">Tanaka's snailfish</name>
    <dbReference type="NCBI Taxonomy" id="230148"/>
    <lineage>
        <taxon>Eukaryota</taxon>
        <taxon>Metazoa</taxon>
        <taxon>Chordata</taxon>
        <taxon>Craniata</taxon>
        <taxon>Vertebrata</taxon>
        <taxon>Euteleostomi</taxon>
        <taxon>Actinopterygii</taxon>
        <taxon>Neopterygii</taxon>
        <taxon>Teleostei</taxon>
        <taxon>Neoteleostei</taxon>
        <taxon>Acanthomorphata</taxon>
        <taxon>Eupercaria</taxon>
        <taxon>Perciformes</taxon>
        <taxon>Cottioidei</taxon>
        <taxon>Cottales</taxon>
        <taxon>Liparidae</taxon>
        <taxon>Liparis</taxon>
    </lineage>
</organism>
<comment type="caution">
    <text evidence="1">The sequence shown here is derived from an EMBL/GenBank/DDBJ whole genome shotgun (WGS) entry which is preliminary data.</text>
</comment>
<name>A0A4Z2EV72_9TELE</name>
<dbReference type="EMBL" id="SRLO01002535">
    <property type="protein sequence ID" value="TNN32709.1"/>
    <property type="molecule type" value="Genomic_DNA"/>
</dbReference>
<reference evidence="1 2" key="1">
    <citation type="submission" date="2019-03" db="EMBL/GenBank/DDBJ databases">
        <title>First draft genome of Liparis tanakae, snailfish: a comprehensive survey of snailfish specific genes.</title>
        <authorList>
            <person name="Kim W."/>
            <person name="Song I."/>
            <person name="Jeong J.-H."/>
            <person name="Kim D."/>
            <person name="Kim S."/>
            <person name="Ryu S."/>
            <person name="Song J.Y."/>
            <person name="Lee S.K."/>
        </authorList>
    </citation>
    <scope>NUCLEOTIDE SEQUENCE [LARGE SCALE GENOMIC DNA]</scope>
    <source>
        <tissue evidence="1">Muscle</tissue>
    </source>
</reference>
<accession>A0A4Z2EV72</accession>
<dbReference type="OrthoDB" id="8446581at2759"/>
<dbReference type="Proteomes" id="UP000314294">
    <property type="component" value="Unassembled WGS sequence"/>
</dbReference>
<protein>
    <submittedName>
        <fullName evidence="1">Uncharacterized protein</fullName>
    </submittedName>
</protein>
<sequence length="105" mass="12217">MRENVHSAESSSCSDQAKLEKEFNLRDDFYGYFAAFIVSIYGHRPGVLTNMTVPEVEAAKVDRLRHHCISTNRDFGGAQIFLSCEEFTWLERWIQRRKFLGPKND</sequence>
<dbReference type="AlphaFoldDB" id="A0A4Z2EV72"/>
<gene>
    <name evidence="1" type="ORF">EYF80_057128</name>
</gene>
<proteinExistence type="predicted"/>
<keyword evidence="2" id="KW-1185">Reference proteome</keyword>